<feature type="compositionally biased region" description="Polar residues" evidence="1">
    <location>
        <begin position="54"/>
        <end position="72"/>
    </location>
</feature>
<organism evidence="2 3">
    <name type="scientific">Mytilus galloprovincialis</name>
    <name type="common">Mediterranean mussel</name>
    <dbReference type="NCBI Taxonomy" id="29158"/>
    <lineage>
        <taxon>Eukaryota</taxon>
        <taxon>Metazoa</taxon>
        <taxon>Spiralia</taxon>
        <taxon>Lophotrochozoa</taxon>
        <taxon>Mollusca</taxon>
        <taxon>Bivalvia</taxon>
        <taxon>Autobranchia</taxon>
        <taxon>Pteriomorphia</taxon>
        <taxon>Mytilida</taxon>
        <taxon>Mytiloidea</taxon>
        <taxon>Mytilidae</taxon>
        <taxon>Mytilinae</taxon>
        <taxon>Mytilus</taxon>
    </lineage>
</organism>
<name>A0A8B6EWF8_MYTGA</name>
<protein>
    <submittedName>
        <fullName evidence="2">Uncharacterized protein</fullName>
    </submittedName>
</protein>
<feature type="region of interest" description="Disordered" evidence="1">
    <location>
        <begin position="47"/>
        <end position="112"/>
    </location>
</feature>
<dbReference type="AlphaFoldDB" id="A0A8B6EWF8"/>
<keyword evidence="3" id="KW-1185">Reference proteome</keyword>
<evidence type="ECO:0000256" key="1">
    <source>
        <dbReference type="SAM" id="MobiDB-lite"/>
    </source>
</evidence>
<gene>
    <name evidence="2" type="ORF">MGAL_10B075753</name>
</gene>
<sequence>MDRQFKPIAEWGMGDIKERKISYGGPGSSGIDNMAIPDYESYLNGSPMIEVRSGRSNTNPRDNSDRYTQPESSIGVDVDVDQGPQSSIHHQDSRRRQSPSRRSPSPTRDNAGQIFNINARCGAVQIGDYNYIRTSKVSSR</sequence>
<dbReference type="Proteomes" id="UP000596742">
    <property type="component" value="Unassembled WGS sequence"/>
</dbReference>
<proteinExistence type="predicted"/>
<reference evidence="2" key="1">
    <citation type="submission" date="2018-11" db="EMBL/GenBank/DDBJ databases">
        <authorList>
            <person name="Alioto T."/>
            <person name="Alioto T."/>
        </authorList>
    </citation>
    <scope>NUCLEOTIDE SEQUENCE</scope>
</reference>
<comment type="caution">
    <text evidence="2">The sequence shown here is derived from an EMBL/GenBank/DDBJ whole genome shotgun (WGS) entry which is preliminary data.</text>
</comment>
<evidence type="ECO:0000313" key="2">
    <source>
        <dbReference type="EMBL" id="VDI40198.1"/>
    </source>
</evidence>
<evidence type="ECO:0000313" key="3">
    <source>
        <dbReference type="Proteomes" id="UP000596742"/>
    </source>
</evidence>
<accession>A0A8B6EWF8</accession>
<dbReference type="EMBL" id="UYJE01005774">
    <property type="protein sequence ID" value="VDI40198.1"/>
    <property type="molecule type" value="Genomic_DNA"/>
</dbReference>